<sequence length="69" mass="7694">MSFSTWIEQKGEGHMKKIEIDVSSNKLLIVKDGNVTAVNPPMSGFGEQVAVWVNGKVDRVDTKFTEKIK</sequence>
<proteinExistence type="predicted"/>
<dbReference type="Pfam" id="PF13128">
    <property type="entry name" value="DUF3954"/>
    <property type="match status" value="1"/>
</dbReference>
<name>A0A9W5VI75_BACCE</name>
<gene>
    <name evidence="1" type="ORF">IGM_06689</name>
</gene>
<dbReference type="EMBL" id="AHEF01000106">
    <property type="protein sequence ID" value="EOP78404.1"/>
    <property type="molecule type" value="Genomic_DNA"/>
</dbReference>
<protein>
    <submittedName>
        <fullName evidence="1">Phage protein</fullName>
    </submittedName>
</protein>
<dbReference type="Proteomes" id="UP000014009">
    <property type="component" value="Unassembled WGS sequence"/>
</dbReference>
<dbReference type="InterPro" id="IPR025017">
    <property type="entry name" value="DUF3954"/>
</dbReference>
<evidence type="ECO:0000313" key="1">
    <source>
        <dbReference type="EMBL" id="EOP78404.1"/>
    </source>
</evidence>
<evidence type="ECO:0000313" key="2">
    <source>
        <dbReference type="Proteomes" id="UP000014009"/>
    </source>
</evidence>
<organism evidence="1 2">
    <name type="scientific">Bacillus cereus HuB4-4</name>
    <dbReference type="NCBI Taxonomy" id="1053211"/>
    <lineage>
        <taxon>Bacteria</taxon>
        <taxon>Bacillati</taxon>
        <taxon>Bacillota</taxon>
        <taxon>Bacilli</taxon>
        <taxon>Bacillales</taxon>
        <taxon>Bacillaceae</taxon>
        <taxon>Bacillus</taxon>
        <taxon>Bacillus cereus group</taxon>
    </lineage>
</organism>
<dbReference type="AlphaFoldDB" id="A0A9W5VI75"/>
<reference evidence="1 2" key="1">
    <citation type="submission" date="2012-12" db="EMBL/GenBank/DDBJ databases">
        <title>The Genome Sequence of Bacillus cereus HuB4-4.</title>
        <authorList>
            <consortium name="The Broad Institute Genome Sequencing Platform"/>
            <consortium name="The Broad Institute Genome Sequencing Center for Infectious Disease"/>
            <person name="Feldgarden M."/>
            <person name="Van der Auwera G.A."/>
            <person name="Mahillon J."/>
            <person name="Duprez V."/>
            <person name="Timmery S."/>
            <person name="Mattelet C."/>
            <person name="Dierick K."/>
            <person name="Sun M."/>
            <person name="Yu Z."/>
            <person name="Zhu L."/>
            <person name="Hu X."/>
            <person name="Shank E.B."/>
            <person name="Swiecicka I."/>
            <person name="Hansen B.M."/>
            <person name="Andrup L."/>
            <person name="Walker B."/>
            <person name="Young S.K."/>
            <person name="Zeng Q."/>
            <person name="Gargeya S."/>
            <person name="Fitzgerald M."/>
            <person name="Haas B."/>
            <person name="Abouelleil A."/>
            <person name="Alvarado L."/>
            <person name="Arachchi H.M."/>
            <person name="Berlin A.M."/>
            <person name="Chapman S.B."/>
            <person name="Dewar J."/>
            <person name="Goldberg J."/>
            <person name="Griggs A."/>
            <person name="Gujja S."/>
            <person name="Hansen M."/>
            <person name="Howarth C."/>
            <person name="Imamovic A."/>
            <person name="Larimer J."/>
            <person name="McCowan C."/>
            <person name="Murphy C."/>
            <person name="Neiman D."/>
            <person name="Pearson M."/>
            <person name="Priest M."/>
            <person name="Roberts A."/>
            <person name="Saif S."/>
            <person name="Shea T."/>
            <person name="Sisk P."/>
            <person name="Sykes S."/>
            <person name="Wortman J."/>
            <person name="Nusbaum C."/>
            <person name="Birren B."/>
        </authorList>
    </citation>
    <scope>NUCLEOTIDE SEQUENCE [LARGE SCALE GENOMIC DNA]</scope>
    <source>
        <strain evidence="1 2">HuB4-4</strain>
    </source>
</reference>
<comment type="caution">
    <text evidence="1">The sequence shown here is derived from an EMBL/GenBank/DDBJ whole genome shotgun (WGS) entry which is preliminary data.</text>
</comment>
<accession>A0A9W5VI75</accession>